<dbReference type="EMBL" id="AGEC02000017">
    <property type="protein sequence ID" value="EHO06551.1"/>
    <property type="molecule type" value="Genomic_DNA"/>
</dbReference>
<gene>
    <name evidence="1" type="ORF">HMPREF9712_03097</name>
</gene>
<dbReference type="Gene3D" id="2.40.160.50">
    <property type="entry name" value="membrane protein fhac: a member of the omp85/tpsb transporter family"/>
    <property type="match status" value="1"/>
</dbReference>
<name>A0ABP2N7D0_9FLAO</name>
<dbReference type="Proteomes" id="UP000005402">
    <property type="component" value="Unassembled WGS sequence"/>
</dbReference>
<accession>A0ABP2N7D0</accession>
<dbReference type="RefSeq" id="WP_006259946.1">
    <property type="nucleotide sequence ID" value="NZ_KE161016.1"/>
</dbReference>
<evidence type="ECO:0008006" key="3">
    <source>
        <dbReference type="Google" id="ProtNLM"/>
    </source>
</evidence>
<evidence type="ECO:0000313" key="2">
    <source>
        <dbReference type="Proteomes" id="UP000005402"/>
    </source>
</evidence>
<organism evidence="1 2">
    <name type="scientific">Myroides odoratimimus CCUG 10230</name>
    <dbReference type="NCBI Taxonomy" id="883150"/>
    <lineage>
        <taxon>Bacteria</taxon>
        <taxon>Pseudomonadati</taxon>
        <taxon>Bacteroidota</taxon>
        <taxon>Flavobacteriia</taxon>
        <taxon>Flavobacteriales</taxon>
        <taxon>Flavobacteriaceae</taxon>
        <taxon>Myroides</taxon>
    </lineage>
</organism>
<sequence>MRINIELSITYRHSQFWLYSLGVSYQKDSYDEYYKQTLFKSQLDKQTPKAEAKVLYQKQKYQVGVGVSFEAQKSQKAFTQEDTTFQSLYQEIYLPAFRYRTMDKNYLTLELDYIYSLKERQQIGARFTLGKLWADKSELILNDQAYKVRAHQVYMSLYFQF</sequence>
<reference evidence="1" key="1">
    <citation type="submission" date="2012-07" db="EMBL/GenBank/DDBJ databases">
        <title>The Genome Sequence of Myroides odoratimimus CCUG 10230.</title>
        <authorList>
            <consortium name="The Broad Institute Genome Sequencing Platform"/>
            <person name="Earl A."/>
            <person name="Ward D."/>
            <person name="Feldgarden M."/>
            <person name="Gevers D."/>
            <person name="Huys G."/>
            <person name="Walker B."/>
            <person name="Young S.K."/>
            <person name="Zeng Q."/>
            <person name="Gargeya S."/>
            <person name="Fitzgerald M."/>
            <person name="Haas B."/>
            <person name="Abouelleil A."/>
            <person name="Alvarado L."/>
            <person name="Arachchi H.M."/>
            <person name="Berlin A.M."/>
            <person name="Chapman S.B."/>
            <person name="Goldberg J."/>
            <person name="Griggs A."/>
            <person name="Gujja S."/>
            <person name="Hansen M."/>
            <person name="Howarth C."/>
            <person name="Imamovic A."/>
            <person name="Larimer J."/>
            <person name="McCowen C."/>
            <person name="Montmayeur A."/>
            <person name="Murphy C."/>
            <person name="Neiman D."/>
            <person name="Pearson M."/>
            <person name="Priest M."/>
            <person name="Roberts A."/>
            <person name="Saif S."/>
            <person name="Shea T."/>
            <person name="Sisk P."/>
            <person name="Sykes S."/>
            <person name="Wortman J."/>
            <person name="Nusbaum C."/>
            <person name="Birren B."/>
        </authorList>
    </citation>
    <scope>NUCLEOTIDE SEQUENCE [LARGE SCALE GENOMIC DNA]</scope>
    <source>
        <strain evidence="1">CCUG 10230</strain>
    </source>
</reference>
<protein>
    <recommendedName>
        <fullName evidence="3">Outer membrane protein beta-barrel domain-containing protein</fullName>
    </recommendedName>
</protein>
<proteinExistence type="predicted"/>
<evidence type="ECO:0000313" key="1">
    <source>
        <dbReference type="EMBL" id="EHO06551.1"/>
    </source>
</evidence>
<keyword evidence="2" id="KW-1185">Reference proteome</keyword>
<comment type="caution">
    <text evidence="1">The sequence shown here is derived from an EMBL/GenBank/DDBJ whole genome shotgun (WGS) entry which is preliminary data.</text>
</comment>